<accession>D5WA25</accession>
<name>D5WA25_PARAM</name>
<protein>
    <submittedName>
        <fullName evidence="1">Uncharacterized protein</fullName>
    </submittedName>
</protein>
<dbReference type="Proteomes" id="UP000002190">
    <property type="component" value="Chromosome 1"/>
</dbReference>
<dbReference type="EMBL" id="CP002013">
    <property type="protein sequence ID" value="ADG14247.1"/>
    <property type="molecule type" value="Genomic_DNA"/>
</dbReference>
<dbReference type="KEGG" id="bge:BC1002_0139"/>
<dbReference type="RefSeq" id="WP_013088150.1">
    <property type="nucleotide sequence ID" value="NC_014117.1"/>
</dbReference>
<gene>
    <name evidence="1" type="ordered locus">BC1002_0139</name>
</gene>
<dbReference type="Gene3D" id="3.40.50.10140">
    <property type="entry name" value="Toll/interleukin-1 receptor homology (TIR) domain"/>
    <property type="match status" value="1"/>
</dbReference>
<dbReference type="InterPro" id="IPR035897">
    <property type="entry name" value="Toll_tir_struct_dom_sf"/>
</dbReference>
<evidence type="ECO:0000313" key="1">
    <source>
        <dbReference type="EMBL" id="ADG14247.1"/>
    </source>
</evidence>
<proteinExistence type="predicted"/>
<reference evidence="1 2" key="2">
    <citation type="journal article" date="2012" name="J. Bacteriol.">
        <title>Genome Sequences of Burkholderia sp. Strains CCGE1002 and H160, Isolated from Legume Nodules in Mexico and Brazil.</title>
        <authorList>
            <person name="Ormeno-Orrillo E."/>
            <person name="Rogel M.A."/>
            <person name="Chueire L.M."/>
            <person name="Tiedje J.M."/>
            <person name="Martinez-Romero E."/>
            <person name="Hungria M."/>
        </authorList>
    </citation>
    <scope>NUCLEOTIDE SEQUENCE [LARGE SCALE GENOMIC DNA]</scope>
    <source>
        <strain evidence="1 2">CCGE1002</strain>
    </source>
</reference>
<dbReference type="GeneID" id="301091549"/>
<reference evidence="1 2" key="1">
    <citation type="submission" date="2010-04" db="EMBL/GenBank/DDBJ databases">
        <title>Complete sequence of chromosome 1 of Burkholderia sp. CCGE1002.</title>
        <authorList>
            <consortium name="US DOE Joint Genome Institute"/>
            <person name="Lucas S."/>
            <person name="Copeland A."/>
            <person name="Lapidus A."/>
            <person name="Cheng J.-F."/>
            <person name="Bruce D."/>
            <person name="Goodwin L."/>
            <person name="Pitluck S."/>
            <person name="Chertkov O."/>
            <person name="Detter J.C."/>
            <person name="Han C."/>
            <person name="Tapia R."/>
            <person name="Land M."/>
            <person name="Hauser L."/>
            <person name="Kyrpides N."/>
            <person name="Ovchinnikova G."/>
            <person name="Martinez-Romero E."/>
            <person name="Hernandez M.A.R."/>
            <person name="Tiedje J.M."/>
            <person name="Woyke T."/>
        </authorList>
    </citation>
    <scope>NUCLEOTIDE SEQUENCE [LARGE SCALE GENOMIC DNA]</scope>
    <source>
        <strain evidence="1 2">CCGE1002</strain>
    </source>
</reference>
<dbReference type="HOGENOM" id="CLU_1105505_0_0_4"/>
<sequence>MDVFISWSSSVTRKIAGAFSEFLELVIHRSKPWYSDETPAGAQWSPLISERLGKSKVGVTFVTQANKESPWLMFEAGAVAKGVPDNRVCVVLVDLKNEDIQPPLSQFLTTPLDEEGIFRVLQTINEALDEDKFNDEMLRRVMKAHWAEFDAKVKQICADEPSTPDEPRAERDMIVEILQTVRVLDQQMRAATEAVTPLSALAKPLPPGILAQVLSRKGQFALSDGLGTLSGNYISNDSIVGSAGIDTTTVE</sequence>
<evidence type="ECO:0000313" key="2">
    <source>
        <dbReference type="Proteomes" id="UP000002190"/>
    </source>
</evidence>
<dbReference type="SUPFAM" id="SSF52200">
    <property type="entry name" value="Toll/Interleukin receptor TIR domain"/>
    <property type="match status" value="1"/>
</dbReference>
<dbReference type="AlphaFoldDB" id="D5WA25"/>
<organism evidence="1 2">
    <name type="scientific">Paraburkholderia atlantica</name>
    <dbReference type="NCBI Taxonomy" id="2654982"/>
    <lineage>
        <taxon>Bacteria</taxon>
        <taxon>Pseudomonadati</taxon>
        <taxon>Pseudomonadota</taxon>
        <taxon>Betaproteobacteria</taxon>
        <taxon>Burkholderiales</taxon>
        <taxon>Burkholderiaceae</taxon>
        <taxon>Paraburkholderia</taxon>
    </lineage>
</organism>
<dbReference type="eggNOG" id="ENOG5032TKD">
    <property type="taxonomic scope" value="Bacteria"/>
</dbReference>